<keyword evidence="2" id="KW-1003">Cell membrane</keyword>
<dbReference type="InterPro" id="IPR029044">
    <property type="entry name" value="Nucleotide-diphossugar_trans"/>
</dbReference>
<keyword evidence="3" id="KW-0328">Glycosyltransferase</keyword>
<feature type="domain" description="Glycosyltransferase 2-like" evidence="6">
    <location>
        <begin position="7"/>
        <end position="161"/>
    </location>
</feature>
<comment type="caution">
    <text evidence="7">The sequence shown here is derived from an EMBL/GenBank/DDBJ whole genome shotgun (WGS) entry which is preliminary data.</text>
</comment>
<evidence type="ECO:0000313" key="8">
    <source>
        <dbReference type="Proteomes" id="UP000176409"/>
    </source>
</evidence>
<evidence type="ECO:0000256" key="5">
    <source>
        <dbReference type="ARBA" id="ARBA00023136"/>
    </source>
</evidence>
<dbReference type="InterPro" id="IPR001173">
    <property type="entry name" value="Glyco_trans_2-like"/>
</dbReference>
<sequence>MKKPFFSVVIPALNEEKFLPNLLASLASQTDRNFEVIVVDGASKDKTVAVAERYKNKLPSLQVIVGAKARLPLQRNIGANAAHGEWYVFVDADTVLLPYCLARLYAYIKGTRVQLVTAWGKPDSEMVNESMHTLVYNMFLEAGLLFHRQLAPGPFSLVYREAFTLVGGYDETLRFGEDQNLSQRLGDRGIKLVIVRETLYIWSQRRFRSFGFFRSSQIYLKAGLRTLFTKKNYRYVPGYIMGGHVYGKKQAVIRRSILKKFENNLRTLLKEIFE</sequence>
<dbReference type="PANTHER" id="PTHR43646">
    <property type="entry name" value="GLYCOSYLTRANSFERASE"/>
    <property type="match status" value="1"/>
</dbReference>
<dbReference type="GO" id="GO:0016757">
    <property type="term" value="F:glycosyltransferase activity"/>
    <property type="evidence" value="ECO:0007669"/>
    <property type="project" value="UniProtKB-KW"/>
</dbReference>
<keyword evidence="5" id="KW-0472">Membrane</keyword>
<evidence type="ECO:0000256" key="4">
    <source>
        <dbReference type="ARBA" id="ARBA00022679"/>
    </source>
</evidence>
<dbReference type="EMBL" id="MFJZ01000071">
    <property type="protein sequence ID" value="OGG28795.1"/>
    <property type="molecule type" value="Genomic_DNA"/>
</dbReference>
<comment type="subcellular location">
    <subcellularLocation>
        <location evidence="1">Cell membrane</location>
    </subcellularLocation>
</comment>
<dbReference type="AlphaFoldDB" id="A0A1F6AVQ9"/>
<evidence type="ECO:0000259" key="6">
    <source>
        <dbReference type="Pfam" id="PF00535"/>
    </source>
</evidence>
<reference evidence="7 8" key="1">
    <citation type="journal article" date="2016" name="Nat. Commun.">
        <title>Thousands of microbial genomes shed light on interconnected biogeochemical processes in an aquifer system.</title>
        <authorList>
            <person name="Anantharaman K."/>
            <person name="Brown C.T."/>
            <person name="Hug L.A."/>
            <person name="Sharon I."/>
            <person name="Castelle C.J."/>
            <person name="Probst A.J."/>
            <person name="Thomas B.C."/>
            <person name="Singh A."/>
            <person name="Wilkins M.J."/>
            <person name="Karaoz U."/>
            <person name="Brodie E.L."/>
            <person name="Williams K.H."/>
            <person name="Hubbard S.S."/>
            <person name="Banfield J.F."/>
        </authorList>
    </citation>
    <scope>NUCLEOTIDE SEQUENCE [LARGE SCALE GENOMIC DNA]</scope>
</reference>
<dbReference type="Pfam" id="PF00535">
    <property type="entry name" value="Glycos_transf_2"/>
    <property type="match status" value="1"/>
</dbReference>
<gene>
    <name evidence="7" type="ORF">A2973_02000</name>
</gene>
<evidence type="ECO:0000256" key="2">
    <source>
        <dbReference type="ARBA" id="ARBA00022475"/>
    </source>
</evidence>
<proteinExistence type="predicted"/>
<dbReference type="PANTHER" id="PTHR43646:SF2">
    <property type="entry name" value="GLYCOSYLTRANSFERASE 2-LIKE DOMAIN-CONTAINING PROTEIN"/>
    <property type="match status" value="1"/>
</dbReference>
<evidence type="ECO:0000313" key="7">
    <source>
        <dbReference type="EMBL" id="OGG28795.1"/>
    </source>
</evidence>
<dbReference type="SUPFAM" id="SSF53448">
    <property type="entry name" value="Nucleotide-diphospho-sugar transferases"/>
    <property type="match status" value="1"/>
</dbReference>
<name>A0A1F6AVQ9_9BACT</name>
<keyword evidence="4" id="KW-0808">Transferase</keyword>
<dbReference type="GO" id="GO:0005886">
    <property type="term" value="C:plasma membrane"/>
    <property type="evidence" value="ECO:0007669"/>
    <property type="project" value="UniProtKB-SubCell"/>
</dbReference>
<dbReference type="STRING" id="1798396.A2973_02000"/>
<dbReference type="Proteomes" id="UP000176409">
    <property type="component" value="Unassembled WGS sequence"/>
</dbReference>
<protein>
    <recommendedName>
        <fullName evidence="6">Glycosyltransferase 2-like domain-containing protein</fullName>
    </recommendedName>
</protein>
<organism evidence="7 8">
    <name type="scientific">Candidatus Gottesmanbacteria bacterium RIFCSPLOWO2_01_FULL_49_10</name>
    <dbReference type="NCBI Taxonomy" id="1798396"/>
    <lineage>
        <taxon>Bacteria</taxon>
        <taxon>Candidatus Gottesmaniibacteriota</taxon>
    </lineage>
</organism>
<evidence type="ECO:0000256" key="1">
    <source>
        <dbReference type="ARBA" id="ARBA00004236"/>
    </source>
</evidence>
<dbReference type="Gene3D" id="3.90.550.10">
    <property type="entry name" value="Spore Coat Polysaccharide Biosynthesis Protein SpsA, Chain A"/>
    <property type="match status" value="1"/>
</dbReference>
<accession>A0A1F6AVQ9</accession>
<evidence type="ECO:0000256" key="3">
    <source>
        <dbReference type="ARBA" id="ARBA00022676"/>
    </source>
</evidence>